<dbReference type="AlphaFoldDB" id="A0A967ACX1"/>
<dbReference type="CDD" id="cd07067">
    <property type="entry name" value="HP_PGM_like"/>
    <property type="match status" value="1"/>
</dbReference>
<accession>A0A967ACX1</accession>
<keyword evidence="2" id="KW-1185">Reference proteome</keyword>
<organism evidence="1 2">
    <name type="scientific">Psychroflexus maritimus</name>
    <dbReference type="NCBI Taxonomy" id="2714865"/>
    <lineage>
        <taxon>Bacteria</taxon>
        <taxon>Pseudomonadati</taxon>
        <taxon>Bacteroidota</taxon>
        <taxon>Flavobacteriia</taxon>
        <taxon>Flavobacteriales</taxon>
        <taxon>Flavobacteriaceae</taxon>
        <taxon>Psychroflexus</taxon>
    </lineage>
</organism>
<proteinExistence type="predicted"/>
<evidence type="ECO:0000313" key="2">
    <source>
        <dbReference type="Proteomes" id="UP000643701"/>
    </source>
</evidence>
<dbReference type="Proteomes" id="UP000643701">
    <property type="component" value="Unassembled WGS sequence"/>
</dbReference>
<dbReference type="InterPro" id="IPR013078">
    <property type="entry name" value="His_Pase_superF_clade-1"/>
</dbReference>
<dbReference type="Gene3D" id="3.40.50.1240">
    <property type="entry name" value="Phosphoglycerate mutase-like"/>
    <property type="match status" value="1"/>
</dbReference>
<evidence type="ECO:0000313" key="1">
    <source>
        <dbReference type="EMBL" id="NGZ89957.1"/>
    </source>
</evidence>
<dbReference type="RefSeq" id="WP_166400215.1">
    <property type="nucleotide sequence ID" value="NZ_JAANAS010000049.1"/>
</dbReference>
<name>A0A967ACX1_9FLAO</name>
<dbReference type="InterPro" id="IPR029033">
    <property type="entry name" value="His_PPase_superfam"/>
</dbReference>
<dbReference type="EMBL" id="JAANAS010000049">
    <property type="protein sequence ID" value="NGZ89957.1"/>
    <property type="molecule type" value="Genomic_DNA"/>
</dbReference>
<protein>
    <submittedName>
        <fullName evidence="1">Histidine phosphatase family protein</fullName>
    </submittedName>
</protein>
<dbReference type="Pfam" id="PF00300">
    <property type="entry name" value="His_Phos_1"/>
    <property type="match status" value="1"/>
</dbReference>
<reference evidence="1" key="1">
    <citation type="submission" date="2020-03" db="EMBL/GenBank/DDBJ databases">
        <title>Psychroflexus Maritimus sp. nov., isolate from marine sediment.</title>
        <authorList>
            <person name="Zhong Y.-L."/>
        </authorList>
    </citation>
    <scope>NUCLEOTIDE SEQUENCE</scope>
    <source>
        <strain evidence="1">C1</strain>
    </source>
</reference>
<sequence length="210" mass="24516">MKKLSLILIASILLSCGDAEKPKGYVNFNPLGSTTEYDKTTYYFIRHAEKDLTTEENPQLTFEGIKRSNYWAEYFTDKQLTAFYTTKFTRNYQTLIPIMHNFKGKPKVYEPKTDSLFSETFWKDTYGKNVVVVGHNNTTPQFVNEILRKDKYTTIEDGVYGNLYKVEIDEAGFIKDTLLNFEEINLSEELLKELEYIKEAEEVEFTDFSS</sequence>
<dbReference type="PROSITE" id="PS51257">
    <property type="entry name" value="PROKAR_LIPOPROTEIN"/>
    <property type="match status" value="1"/>
</dbReference>
<gene>
    <name evidence="1" type="ORF">G7034_06790</name>
</gene>
<dbReference type="SUPFAM" id="SSF53254">
    <property type="entry name" value="Phosphoglycerate mutase-like"/>
    <property type="match status" value="1"/>
</dbReference>
<comment type="caution">
    <text evidence="1">The sequence shown here is derived from an EMBL/GenBank/DDBJ whole genome shotgun (WGS) entry which is preliminary data.</text>
</comment>